<protein>
    <recommendedName>
        <fullName evidence="2">UBX domain-containing protein</fullName>
    </recommendedName>
</protein>
<dbReference type="EMBL" id="JALJOU010000007">
    <property type="protein sequence ID" value="KAK9842580.1"/>
    <property type="molecule type" value="Genomic_DNA"/>
</dbReference>
<evidence type="ECO:0000259" key="2">
    <source>
        <dbReference type="PROSITE" id="PS50033"/>
    </source>
</evidence>
<name>A0AAW1S839_9CHLO</name>
<sequence>MDGEAAHIDEAIATFSSITGADAHTAEHTLKAFGWDLNRGVNFFLENGARMPLPSRVPGLDDDEPVLLGEEAAPSWRRGGGAGGAAARGSGLSSAPIELDDESEDEEDEDLHMLAQHRASREAAAIDEPGGAGPAHNWDASFLPQQPRRRRSRPGGAAAAIGVDLDNLQALGRRLGIPPDALEDLPGAEGDDVDMPADINLEEARMLEAAMLGVPYEGRMPDYGAPAAPPAPVAPDVAAHRDLRREQDDAYQASLRADRQKAEAAAAAERDRKEAAAASERAAAMAAAAEAQQAAEAADAAARFQAGLEAKREGLPPEPPAGDPSAVDVMVRLPHGMRVSRRFLSGAPLAALFAWMDTELADPALPPGAFRLVTQFPRRVLEHAAPGTLADAGLSQRQEAVFVEPV</sequence>
<evidence type="ECO:0000256" key="1">
    <source>
        <dbReference type="SAM" id="MobiDB-lite"/>
    </source>
</evidence>
<feature type="compositionally biased region" description="Acidic residues" evidence="1">
    <location>
        <begin position="98"/>
        <end position="108"/>
    </location>
</feature>
<feature type="domain" description="UBX" evidence="2">
    <location>
        <begin position="322"/>
        <end position="402"/>
    </location>
</feature>
<dbReference type="InterPro" id="IPR029071">
    <property type="entry name" value="Ubiquitin-like_domsf"/>
</dbReference>
<dbReference type="InterPro" id="IPR009060">
    <property type="entry name" value="UBA-like_sf"/>
</dbReference>
<dbReference type="Proteomes" id="UP001445335">
    <property type="component" value="Unassembled WGS sequence"/>
</dbReference>
<dbReference type="Gene3D" id="3.10.20.90">
    <property type="entry name" value="Phosphatidylinositol 3-kinase Catalytic Subunit, Chain A, domain 1"/>
    <property type="match status" value="1"/>
</dbReference>
<organism evidence="3 4">
    <name type="scientific">Elliptochloris bilobata</name>
    <dbReference type="NCBI Taxonomy" id="381761"/>
    <lineage>
        <taxon>Eukaryota</taxon>
        <taxon>Viridiplantae</taxon>
        <taxon>Chlorophyta</taxon>
        <taxon>core chlorophytes</taxon>
        <taxon>Trebouxiophyceae</taxon>
        <taxon>Trebouxiophyceae incertae sedis</taxon>
        <taxon>Elliptochloris clade</taxon>
        <taxon>Elliptochloris</taxon>
    </lineage>
</organism>
<gene>
    <name evidence="3" type="ORF">WJX81_007176</name>
</gene>
<dbReference type="CDD" id="cd01767">
    <property type="entry name" value="UBX"/>
    <property type="match status" value="1"/>
</dbReference>
<comment type="caution">
    <text evidence="3">The sequence shown here is derived from an EMBL/GenBank/DDBJ whole genome shotgun (WGS) entry which is preliminary data.</text>
</comment>
<dbReference type="Pfam" id="PF14555">
    <property type="entry name" value="UBA_4"/>
    <property type="match status" value="1"/>
</dbReference>
<dbReference type="PANTHER" id="PTHR23322">
    <property type="entry name" value="FAS-ASSOCIATED PROTEIN"/>
    <property type="match status" value="1"/>
</dbReference>
<dbReference type="Gene3D" id="1.10.8.10">
    <property type="entry name" value="DNA helicase RuvA subunit, C-terminal domain"/>
    <property type="match status" value="1"/>
</dbReference>
<dbReference type="SUPFAM" id="SSF54236">
    <property type="entry name" value="Ubiquitin-like"/>
    <property type="match status" value="1"/>
</dbReference>
<dbReference type="InterPro" id="IPR050730">
    <property type="entry name" value="UBX_domain-protein"/>
</dbReference>
<accession>A0AAW1S839</accession>
<dbReference type="InterPro" id="IPR001012">
    <property type="entry name" value="UBX_dom"/>
</dbReference>
<feature type="region of interest" description="Disordered" evidence="1">
    <location>
        <begin position="256"/>
        <end position="275"/>
    </location>
</feature>
<dbReference type="PANTHER" id="PTHR23322:SF93">
    <property type="entry name" value="UBX DOMAIN-CONTAINING PROTEIN 8"/>
    <property type="match status" value="1"/>
</dbReference>
<dbReference type="Pfam" id="PF00789">
    <property type="entry name" value="UBX"/>
    <property type="match status" value="1"/>
</dbReference>
<proteinExistence type="predicted"/>
<evidence type="ECO:0000313" key="4">
    <source>
        <dbReference type="Proteomes" id="UP001445335"/>
    </source>
</evidence>
<dbReference type="AlphaFoldDB" id="A0AAW1S839"/>
<keyword evidence="4" id="KW-1185">Reference proteome</keyword>
<feature type="region of interest" description="Disordered" evidence="1">
    <location>
        <begin position="72"/>
        <end position="108"/>
    </location>
</feature>
<dbReference type="CDD" id="cd14348">
    <property type="entry name" value="UBA_p47"/>
    <property type="match status" value="1"/>
</dbReference>
<evidence type="ECO:0000313" key="3">
    <source>
        <dbReference type="EMBL" id="KAK9842580.1"/>
    </source>
</evidence>
<dbReference type="SMART" id="SM00166">
    <property type="entry name" value="UBX"/>
    <property type="match status" value="1"/>
</dbReference>
<reference evidence="3 4" key="1">
    <citation type="journal article" date="2024" name="Nat. Commun.">
        <title>Phylogenomics reveals the evolutionary origins of lichenization in chlorophyte algae.</title>
        <authorList>
            <person name="Puginier C."/>
            <person name="Libourel C."/>
            <person name="Otte J."/>
            <person name="Skaloud P."/>
            <person name="Haon M."/>
            <person name="Grisel S."/>
            <person name="Petersen M."/>
            <person name="Berrin J.G."/>
            <person name="Delaux P.M."/>
            <person name="Dal Grande F."/>
            <person name="Keller J."/>
        </authorList>
    </citation>
    <scope>NUCLEOTIDE SEQUENCE [LARGE SCALE GENOMIC DNA]</scope>
    <source>
        <strain evidence="3 4">SAG 245.80</strain>
    </source>
</reference>
<dbReference type="PROSITE" id="PS50033">
    <property type="entry name" value="UBX"/>
    <property type="match status" value="1"/>
</dbReference>
<dbReference type="SUPFAM" id="SSF46934">
    <property type="entry name" value="UBA-like"/>
    <property type="match status" value="1"/>
</dbReference>